<protein>
    <submittedName>
        <fullName evidence="1">Uncharacterized protein</fullName>
    </submittedName>
</protein>
<reference evidence="1" key="1">
    <citation type="submission" date="2021-02" db="EMBL/GenBank/DDBJ databases">
        <authorList>
            <consortium name="DOE Joint Genome Institute"/>
            <person name="Ahrendt S."/>
            <person name="Looney B.P."/>
            <person name="Miyauchi S."/>
            <person name="Morin E."/>
            <person name="Drula E."/>
            <person name="Courty P.E."/>
            <person name="Chicoki N."/>
            <person name="Fauchery L."/>
            <person name="Kohler A."/>
            <person name="Kuo A."/>
            <person name="Labutti K."/>
            <person name="Pangilinan J."/>
            <person name="Lipzen A."/>
            <person name="Riley R."/>
            <person name="Andreopoulos W."/>
            <person name="He G."/>
            <person name="Johnson J."/>
            <person name="Barry K.W."/>
            <person name="Grigoriev I.V."/>
            <person name="Nagy L."/>
            <person name="Hibbett D."/>
            <person name="Henrissat B."/>
            <person name="Matheny P.B."/>
            <person name="Labbe J."/>
            <person name="Martin F."/>
        </authorList>
    </citation>
    <scope>NUCLEOTIDE SEQUENCE</scope>
    <source>
        <strain evidence="1">FP105234-sp</strain>
    </source>
</reference>
<organism evidence="1 2">
    <name type="scientific">Auriscalpium vulgare</name>
    <dbReference type="NCBI Taxonomy" id="40419"/>
    <lineage>
        <taxon>Eukaryota</taxon>
        <taxon>Fungi</taxon>
        <taxon>Dikarya</taxon>
        <taxon>Basidiomycota</taxon>
        <taxon>Agaricomycotina</taxon>
        <taxon>Agaricomycetes</taxon>
        <taxon>Russulales</taxon>
        <taxon>Auriscalpiaceae</taxon>
        <taxon>Auriscalpium</taxon>
    </lineage>
</organism>
<proteinExistence type="predicted"/>
<comment type="caution">
    <text evidence="1">The sequence shown here is derived from an EMBL/GenBank/DDBJ whole genome shotgun (WGS) entry which is preliminary data.</text>
</comment>
<accession>A0ACB8RHD6</accession>
<sequence length="325" mass="37301">VYYSSTDKTPDSSSANILSTASQNEHNTRPGSISSDNSSLHSYERRRVNDNIKQLLELLHGYYELLNNYAYISRLNPDILRRIFSFCSDERKKEVRGCEHRVWHWFQVTHVCRRWRYAALETGELWRTIDISWGQKWLRLATIRTDGLLAVHPGVGPGRLRYNVPQDYITALNENFHRIKQLHIEVGPKGVPTICSCGAPQLEELTLVVRGEGGPSRTEAPLGGYAPKLRKLTLDGTWFNEWDNCVWSKIGSICLRHLPTRRHLDQSEVLRVFAQMPELKNIEMEWVPELRNAEDVLRVKLPVLERLKLDGKLPVSHAIPSSASS</sequence>
<gene>
    <name evidence="1" type="ORF">FA95DRAFT_1609335</name>
</gene>
<name>A0ACB8RHD6_9AGAM</name>
<reference evidence="1" key="2">
    <citation type="journal article" date="2022" name="New Phytol.">
        <title>Evolutionary transition to the ectomycorrhizal habit in the genomes of a hyperdiverse lineage of mushroom-forming fungi.</title>
        <authorList>
            <person name="Looney B."/>
            <person name="Miyauchi S."/>
            <person name="Morin E."/>
            <person name="Drula E."/>
            <person name="Courty P.E."/>
            <person name="Kohler A."/>
            <person name="Kuo A."/>
            <person name="LaButti K."/>
            <person name="Pangilinan J."/>
            <person name="Lipzen A."/>
            <person name="Riley R."/>
            <person name="Andreopoulos W."/>
            <person name="He G."/>
            <person name="Johnson J."/>
            <person name="Nolan M."/>
            <person name="Tritt A."/>
            <person name="Barry K.W."/>
            <person name="Grigoriev I.V."/>
            <person name="Nagy L.G."/>
            <person name="Hibbett D."/>
            <person name="Henrissat B."/>
            <person name="Matheny P.B."/>
            <person name="Labbe J."/>
            <person name="Martin F.M."/>
        </authorList>
    </citation>
    <scope>NUCLEOTIDE SEQUENCE</scope>
    <source>
        <strain evidence="1">FP105234-sp</strain>
    </source>
</reference>
<evidence type="ECO:0000313" key="2">
    <source>
        <dbReference type="Proteomes" id="UP000814033"/>
    </source>
</evidence>
<dbReference type="Proteomes" id="UP000814033">
    <property type="component" value="Unassembled WGS sequence"/>
</dbReference>
<feature type="non-terminal residue" evidence="1">
    <location>
        <position position="1"/>
    </location>
</feature>
<keyword evidence="2" id="KW-1185">Reference proteome</keyword>
<evidence type="ECO:0000313" key="1">
    <source>
        <dbReference type="EMBL" id="KAI0043513.1"/>
    </source>
</evidence>
<dbReference type="EMBL" id="MU276015">
    <property type="protein sequence ID" value="KAI0043513.1"/>
    <property type="molecule type" value="Genomic_DNA"/>
</dbReference>